<evidence type="ECO:0000313" key="7">
    <source>
        <dbReference type="EMBL" id="RPF46672.1"/>
    </source>
</evidence>
<comment type="subcellular location">
    <subcellularLocation>
        <location evidence="1">Endomembrane system</location>
    </subcellularLocation>
</comment>
<dbReference type="GO" id="GO:0012505">
    <property type="term" value="C:endomembrane system"/>
    <property type="evidence" value="ECO:0007669"/>
    <property type="project" value="UniProtKB-SubCell"/>
</dbReference>
<dbReference type="Pfam" id="PF04286">
    <property type="entry name" value="DUF445"/>
    <property type="match status" value="2"/>
</dbReference>
<evidence type="ECO:0000256" key="4">
    <source>
        <dbReference type="ARBA" id="ARBA00022989"/>
    </source>
</evidence>
<gene>
    <name evidence="7" type="ORF">EDD75_0924</name>
</gene>
<evidence type="ECO:0000256" key="2">
    <source>
        <dbReference type="ARBA" id="ARBA00008053"/>
    </source>
</evidence>
<keyword evidence="4 6" id="KW-1133">Transmembrane helix</keyword>
<keyword evidence="8" id="KW-1185">Reference proteome</keyword>
<dbReference type="PANTHER" id="PTHR35791">
    <property type="entry name" value="UPF0754 MEMBRANE PROTEIN YHEB"/>
    <property type="match status" value="1"/>
</dbReference>
<comment type="caution">
    <text evidence="7">The sequence shown here is derived from an EMBL/GenBank/DDBJ whole genome shotgun (WGS) entry which is preliminary data.</text>
</comment>
<evidence type="ECO:0000256" key="5">
    <source>
        <dbReference type="ARBA" id="ARBA00023136"/>
    </source>
</evidence>
<evidence type="ECO:0000313" key="8">
    <source>
        <dbReference type="Proteomes" id="UP000282654"/>
    </source>
</evidence>
<evidence type="ECO:0000256" key="3">
    <source>
        <dbReference type="ARBA" id="ARBA00022692"/>
    </source>
</evidence>
<dbReference type="AlphaFoldDB" id="A0A3N5BF03"/>
<comment type="similarity">
    <text evidence="2">Belongs to the UPF0754 family.</text>
</comment>
<dbReference type="PANTHER" id="PTHR35791:SF1">
    <property type="entry name" value="UPF0754 MEMBRANE PROTEIN YHEB"/>
    <property type="match status" value="1"/>
</dbReference>
<evidence type="ECO:0000256" key="1">
    <source>
        <dbReference type="ARBA" id="ARBA00004308"/>
    </source>
</evidence>
<accession>A0A3N5BF03</accession>
<evidence type="ECO:0000256" key="6">
    <source>
        <dbReference type="SAM" id="Phobius"/>
    </source>
</evidence>
<sequence>MFYVNLILLPVVGAFIGWITNLLAIKLLFRPYKPYRIWRWTLQGVLPRRRYELARCAGEVIEREVLSVDDILQRLREREVPERAASLLREAVRQAVLKRVPGWVPAGVKKTLAEALSDLVGDYLPLLVTALVDSFGEAMKKEVSLGQLVEEKLNAFPLEDLERIIFTVARKEIKHIEVMGAVLGGLIGGLQALFLLLLRLTGSTGF</sequence>
<keyword evidence="3 6" id="KW-0812">Transmembrane</keyword>
<dbReference type="InterPro" id="IPR007383">
    <property type="entry name" value="DUF445"/>
</dbReference>
<dbReference type="OrthoDB" id="9787430at2"/>
<feature type="transmembrane region" description="Helical" evidence="6">
    <location>
        <begin position="178"/>
        <end position="198"/>
    </location>
</feature>
<name>A0A3N5BF03_9THEO</name>
<feature type="transmembrane region" description="Helical" evidence="6">
    <location>
        <begin position="6"/>
        <end position="29"/>
    </location>
</feature>
<protein>
    <submittedName>
        <fullName evidence="7">Uncharacterized protein DUF445</fullName>
    </submittedName>
</protein>
<proteinExistence type="inferred from homology"/>
<keyword evidence="5 6" id="KW-0472">Membrane</keyword>
<dbReference type="EMBL" id="RKRE01000002">
    <property type="protein sequence ID" value="RPF46672.1"/>
    <property type="molecule type" value="Genomic_DNA"/>
</dbReference>
<dbReference type="Proteomes" id="UP000282654">
    <property type="component" value="Unassembled WGS sequence"/>
</dbReference>
<dbReference type="RefSeq" id="WP_123928707.1">
    <property type="nucleotide sequence ID" value="NZ_RKRE01000002.1"/>
</dbReference>
<organism evidence="7 8">
    <name type="scientific">Thermodesulfitimonas autotrophica</name>
    <dbReference type="NCBI Taxonomy" id="1894989"/>
    <lineage>
        <taxon>Bacteria</taxon>
        <taxon>Bacillati</taxon>
        <taxon>Bacillota</taxon>
        <taxon>Clostridia</taxon>
        <taxon>Thermoanaerobacterales</taxon>
        <taxon>Thermoanaerobacteraceae</taxon>
        <taxon>Thermodesulfitimonas</taxon>
    </lineage>
</organism>
<reference evidence="7 8" key="1">
    <citation type="submission" date="2018-11" db="EMBL/GenBank/DDBJ databases">
        <title>Genomic Encyclopedia of Type Strains, Phase IV (KMG-IV): sequencing the most valuable type-strain genomes for metagenomic binning, comparative biology and taxonomic classification.</title>
        <authorList>
            <person name="Goeker M."/>
        </authorList>
    </citation>
    <scope>NUCLEOTIDE SEQUENCE [LARGE SCALE GENOMIC DNA]</scope>
    <source>
        <strain evidence="7 8">DSM 102936</strain>
    </source>
</reference>